<dbReference type="Proteomes" id="UP000309061">
    <property type="component" value="Chromosome"/>
</dbReference>
<dbReference type="CDD" id="cd06453">
    <property type="entry name" value="SufS_like"/>
    <property type="match status" value="1"/>
</dbReference>
<dbReference type="SUPFAM" id="SSF53383">
    <property type="entry name" value="PLP-dependent transferases"/>
    <property type="match status" value="1"/>
</dbReference>
<evidence type="ECO:0000256" key="8">
    <source>
        <dbReference type="RuleBase" id="RU004506"/>
    </source>
</evidence>
<dbReference type="GO" id="GO:0030170">
    <property type="term" value="F:pyridoxal phosphate binding"/>
    <property type="evidence" value="ECO:0007669"/>
    <property type="project" value="UniProtKB-UniRule"/>
</dbReference>
<dbReference type="PANTHER" id="PTHR43586:SF8">
    <property type="entry name" value="CYSTEINE DESULFURASE 1, CHLOROPLASTIC"/>
    <property type="match status" value="1"/>
</dbReference>
<dbReference type="GO" id="GO:0031071">
    <property type="term" value="F:cysteine desulfurase activity"/>
    <property type="evidence" value="ECO:0007669"/>
    <property type="project" value="UniProtKB-UniRule"/>
</dbReference>
<reference evidence="11 12" key="1">
    <citation type="submission" date="2019-11" db="EMBL/GenBank/DDBJ databases">
        <title>The genome sequence of Methylocystis heyeri.</title>
        <authorList>
            <person name="Oshkin I.Y."/>
            <person name="Miroshnikov K."/>
            <person name="Dedysh S.N."/>
        </authorList>
    </citation>
    <scope>NUCLEOTIDE SEQUENCE [LARGE SCALE GENOMIC DNA]</scope>
    <source>
        <strain evidence="11 12">H2</strain>
    </source>
</reference>
<dbReference type="InterPro" id="IPR015421">
    <property type="entry name" value="PyrdxlP-dep_Trfase_major"/>
</dbReference>
<evidence type="ECO:0000256" key="2">
    <source>
        <dbReference type="ARBA" id="ARBA00010447"/>
    </source>
</evidence>
<evidence type="ECO:0000313" key="11">
    <source>
        <dbReference type="EMBL" id="QGM44403.1"/>
    </source>
</evidence>
<dbReference type="OrthoDB" id="9804366at2"/>
<dbReference type="AlphaFoldDB" id="A0A6B8KD99"/>
<name>A0A6B8KD99_9HYPH</name>
<evidence type="ECO:0000256" key="6">
    <source>
        <dbReference type="ARBA" id="ARBA00050776"/>
    </source>
</evidence>
<dbReference type="Gene3D" id="3.40.640.10">
    <property type="entry name" value="Type I PLP-dependent aspartate aminotransferase-like (Major domain)"/>
    <property type="match status" value="1"/>
</dbReference>
<keyword evidence="4 8" id="KW-0808">Transferase</keyword>
<dbReference type="NCBIfam" id="NF041166">
    <property type="entry name" value="f2_encap_cargo1"/>
    <property type="match status" value="1"/>
</dbReference>
<protein>
    <recommendedName>
        <fullName evidence="3 8">Cysteine desulfurase</fullName>
        <ecNumber evidence="3 8">2.8.1.7</ecNumber>
    </recommendedName>
</protein>
<feature type="region of interest" description="Disordered" evidence="9">
    <location>
        <begin position="1"/>
        <end position="27"/>
    </location>
</feature>
<organism evidence="11 12">
    <name type="scientific">Methylocystis heyeri</name>
    <dbReference type="NCBI Taxonomy" id="391905"/>
    <lineage>
        <taxon>Bacteria</taxon>
        <taxon>Pseudomonadati</taxon>
        <taxon>Pseudomonadota</taxon>
        <taxon>Alphaproteobacteria</taxon>
        <taxon>Hyphomicrobiales</taxon>
        <taxon>Methylocystaceae</taxon>
        <taxon>Methylocystis</taxon>
    </lineage>
</organism>
<dbReference type="NCBIfam" id="TIGR01979">
    <property type="entry name" value="sufS"/>
    <property type="match status" value="1"/>
</dbReference>
<dbReference type="PANTHER" id="PTHR43586">
    <property type="entry name" value="CYSTEINE DESULFURASE"/>
    <property type="match status" value="1"/>
</dbReference>
<dbReference type="GO" id="GO:0006534">
    <property type="term" value="P:cysteine metabolic process"/>
    <property type="evidence" value="ECO:0007669"/>
    <property type="project" value="UniProtKB-UniRule"/>
</dbReference>
<dbReference type="InterPro" id="IPR000192">
    <property type="entry name" value="Aminotrans_V_dom"/>
</dbReference>
<dbReference type="Pfam" id="PF00266">
    <property type="entry name" value="Aminotran_5"/>
    <property type="match status" value="1"/>
</dbReference>
<evidence type="ECO:0000256" key="1">
    <source>
        <dbReference type="ARBA" id="ARBA00001933"/>
    </source>
</evidence>
<comment type="similarity">
    <text evidence="2 8">Belongs to the class-V pyridoxal-phosphate-dependent aminotransferase family. Csd subfamily.</text>
</comment>
<evidence type="ECO:0000256" key="9">
    <source>
        <dbReference type="SAM" id="MobiDB-lite"/>
    </source>
</evidence>
<feature type="domain" description="Aminotransferase class V" evidence="10">
    <location>
        <begin position="345"/>
        <end position="714"/>
    </location>
</feature>
<dbReference type="PROSITE" id="PS00595">
    <property type="entry name" value="AA_TRANSFER_CLASS_5"/>
    <property type="match status" value="1"/>
</dbReference>
<evidence type="ECO:0000256" key="5">
    <source>
        <dbReference type="ARBA" id="ARBA00022898"/>
    </source>
</evidence>
<evidence type="ECO:0000313" key="12">
    <source>
        <dbReference type="Proteomes" id="UP000309061"/>
    </source>
</evidence>
<accession>A0A6B8KD99</accession>
<evidence type="ECO:0000256" key="7">
    <source>
        <dbReference type="RuleBase" id="RU004504"/>
    </source>
</evidence>
<dbReference type="EC" id="2.8.1.7" evidence="3 8"/>
<dbReference type="KEGG" id="mhey:H2LOC_001090"/>
<comment type="catalytic activity">
    <reaction evidence="6 8">
        <text>(sulfur carrier)-H + L-cysteine = (sulfur carrier)-SH + L-alanine</text>
        <dbReference type="Rhea" id="RHEA:43892"/>
        <dbReference type="Rhea" id="RHEA-COMP:14737"/>
        <dbReference type="Rhea" id="RHEA-COMP:14739"/>
        <dbReference type="ChEBI" id="CHEBI:29917"/>
        <dbReference type="ChEBI" id="CHEBI:35235"/>
        <dbReference type="ChEBI" id="CHEBI:57972"/>
        <dbReference type="ChEBI" id="CHEBI:64428"/>
        <dbReference type="EC" id="2.8.1.7"/>
    </reaction>
</comment>
<dbReference type="Gene3D" id="3.90.1150.10">
    <property type="entry name" value="Aspartate Aminotransferase, domain 1"/>
    <property type="match status" value="1"/>
</dbReference>
<dbReference type="InterPro" id="IPR015422">
    <property type="entry name" value="PyrdxlP-dep_Trfase_small"/>
</dbReference>
<dbReference type="RefSeq" id="WP_136494707.1">
    <property type="nucleotide sequence ID" value="NZ_CP046052.1"/>
</dbReference>
<evidence type="ECO:0000256" key="4">
    <source>
        <dbReference type="ARBA" id="ARBA00022679"/>
    </source>
</evidence>
<comment type="function">
    <text evidence="8">Catalyzes the removal of elemental sulfur and selenium atoms from L-cysteine, L-cystine, L-selenocysteine, and L-selenocystine to produce L-alanine.</text>
</comment>
<feature type="region of interest" description="Disordered" evidence="9">
    <location>
        <begin position="163"/>
        <end position="241"/>
    </location>
</feature>
<proteinExistence type="inferred from homology"/>
<dbReference type="InterPro" id="IPR020578">
    <property type="entry name" value="Aminotrans_V_PyrdxlP_BS"/>
</dbReference>
<comment type="cofactor">
    <cofactor evidence="1 7">
        <name>pyridoxal 5'-phosphate</name>
        <dbReference type="ChEBI" id="CHEBI:597326"/>
    </cofactor>
</comment>
<dbReference type="EMBL" id="CP046052">
    <property type="protein sequence ID" value="QGM44403.1"/>
    <property type="molecule type" value="Genomic_DNA"/>
</dbReference>
<evidence type="ECO:0000256" key="3">
    <source>
        <dbReference type="ARBA" id="ARBA00012239"/>
    </source>
</evidence>
<keyword evidence="5 8" id="KW-0663">Pyridoxal phosphate</keyword>
<dbReference type="InterPro" id="IPR010970">
    <property type="entry name" value="Cys_dSase_SufS"/>
</dbReference>
<gene>
    <name evidence="11" type="primary">sufS</name>
    <name evidence="11" type="ORF">H2LOC_001090</name>
</gene>
<evidence type="ECO:0000259" key="10">
    <source>
        <dbReference type="Pfam" id="PF00266"/>
    </source>
</evidence>
<keyword evidence="12" id="KW-1185">Reference proteome</keyword>
<sequence length="724" mass="76023">MTSAQSIAPPAGLAPSDLPSEQLSGHDVIGAPDADMIARLANAFFQLPPNQTPPAPPAPGVPVAIPAQPEIPAPSVATAAAPYAPARAPYGPPDLPPTSIPSVVPTPNLSAPAAPINSQPGSRPLGMPDPPQPGASAGSAQIEPPVGIDYSAIPRLFGDSLDLTRAAPQAPTSGVGRPSTDGQSGDLYFLGERSRMGAPGDAPTPPEAIGAAPHSSGATPAADAARAEPESFALSSPSEADPHRISDIASFAAPPVSPPPSVMGYEQAASPGAAGPAAHDALYFVGHSGGHSGAAEPVPAEAKGAPAYAPELAPAADQTRQPFDPYRIKRDFPILQQQVHGKPLIWLDNAATTQKPQAVIDRLSHFYEYENSNIHRAAHALAARSTDAYEAAREKVRRFLKAPSARDIVFVRGATEGINLVAQAWGRRNVREGDEIVVSWLEHHANIVPWQMLCAEKGARLRVAPVDDRGQLILEEYEKLLNEKTKIVAMTQVSNALGTVTPVREITAMAHRHGACVLIDGAQSVSHMPVDVQSIDCDFFIFSGHKVFGPTGIGVVYGKAQVLEHMPPWQGGGNMIADVTFEKTVYQGAPERFEAGTGNIADAVGLGAALDYVEGVGMEVIARYEHDLLVYATEKMRMVPGLTFIGTAAEKASVLSFVLEGRNTQDVGKALDREGIAVRAGHHCAQPILRRFGLEATVRPSLAFYNTCADVDALVAALLKLQRG</sequence>
<feature type="compositionally biased region" description="Pro residues" evidence="9">
    <location>
        <begin position="90"/>
        <end position="99"/>
    </location>
</feature>
<feature type="region of interest" description="Disordered" evidence="9">
    <location>
        <begin position="84"/>
        <end position="146"/>
    </location>
</feature>
<dbReference type="InterPro" id="IPR015424">
    <property type="entry name" value="PyrdxlP-dep_Trfase"/>
</dbReference>